<feature type="transmembrane region" description="Helical" evidence="1">
    <location>
        <begin position="150"/>
        <end position="168"/>
    </location>
</feature>
<evidence type="ECO:0000256" key="1">
    <source>
        <dbReference type="SAM" id="Phobius"/>
    </source>
</evidence>
<feature type="transmembrane region" description="Helical" evidence="1">
    <location>
        <begin position="174"/>
        <end position="191"/>
    </location>
</feature>
<keyword evidence="1" id="KW-1133">Transmembrane helix</keyword>
<dbReference type="RefSeq" id="WP_055683013.1">
    <property type="nucleotide sequence ID" value="NZ_CXPG01000020.1"/>
</dbReference>
<accession>A0A0M6XTP9</accession>
<sequence>MDGADPAALEDLICCPVCDALHVVDEIPDGIRLRCVRCRTVIAVGRPEAILRIVTLAATSLVLMTIVIFYPFLQLRNGVFTSRASVFETVMSFSEGIMAPLSIAVAFFVIILPVGRLAAILWALGPLAIERAPLPCAALMLRLSETVKPWAMAEIFMVGVAVALVKLADLATLSMGPAFWSFAAIVFITALQDTQMSKHSIWTALDTAAKNSPR</sequence>
<dbReference type="AlphaFoldDB" id="A0A0M6XTP9"/>
<organism evidence="2 3">
    <name type="scientific">Jannaschia rubra</name>
    <dbReference type="NCBI Taxonomy" id="282197"/>
    <lineage>
        <taxon>Bacteria</taxon>
        <taxon>Pseudomonadati</taxon>
        <taxon>Pseudomonadota</taxon>
        <taxon>Alphaproteobacteria</taxon>
        <taxon>Rhodobacterales</taxon>
        <taxon>Roseobacteraceae</taxon>
        <taxon>Jannaschia</taxon>
    </lineage>
</organism>
<protein>
    <submittedName>
        <fullName evidence="2">Inner membrane protein YebS</fullName>
    </submittedName>
</protein>
<dbReference type="InterPro" id="IPR007498">
    <property type="entry name" value="PqiA-like"/>
</dbReference>
<evidence type="ECO:0000313" key="2">
    <source>
        <dbReference type="EMBL" id="CTQ33623.1"/>
    </source>
</evidence>
<dbReference type="STRING" id="282197.SAMN04488517_102453"/>
<dbReference type="Pfam" id="PF04403">
    <property type="entry name" value="PqiA"/>
    <property type="match status" value="1"/>
</dbReference>
<name>A0A0M6XTP9_9RHOB</name>
<feature type="transmembrane region" description="Helical" evidence="1">
    <location>
        <begin position="49"/>
        <end position="73"/>
    </location>
</feature>
<proteinExistence type="predicted"/>
<feature type="transmembrane region" description="Helical" evidence="1">
    <location>
        <begin position="101"/>
        <end position="129"/>
    </location>
</feature>
<gene>
    <name evidence="2" type="primary">yebS</name>
    <name evidence="2" type="ORF">JAN5088_02407</name>
</gene>
<keyword evidence="1" id="KW-0812">Transmembrane</keyword>
<evidence type="ECO:0000313" key="3">
    <source>
        <dbReference type="Proteomes" id="UP000048908"/>
    </source>
</evidence>
<dbReference type="EMBL" id="CXPG01000020">
    <property type="protein sequence ID" value="CTQ33623.1"/>
    <property type="molecule type" value="Genomic_DNA"/>
</dbReference>
<reference evidence="2 3" key="1">
    <citation type="submission" date="2015-07" db="EMBL/GenBank/DDBJ databases">
        <authorList>
            <person name="Noorani M."/>
        </authorList>
    </citation>
    <scope>NUCLEOTIDE SEQUENCE [LARGE SCALE GENOMIC DNA]</scope>
    <source>
        <strain evidence="2 3">CECT 5088</strain>
    </source>
</reference>
<dbReference type="OrthoDB" id="5291921at2"/>
<keyword evidence="3" id="KW-1185">Reference proteome</keyword>
<dbReference type="Proteomes" id="UP000048908">
    <property type="component" value="Unassembled WGS sequence"/>
</dbReference>
<keyword evidence="1" id="KW-0472">Membrane</keyword>